<dbReference type="GeneID" id="98309481"/>
<dbReference type="RefSeq" id="WP_057868832.1">
    <property type="nucleotide sequence ID" value="NZ_AZDX01000003.1"/>
</dbReference>
<accession>A0A0R1MK21</accession>
<dbReference type="STRING" id="1423759.FC92_GL001123"/>
<evidence type="ECO:0000313" key="2">
    <source>
        <dbReference type="Proteomes" id="UP000051448"/>
    </source>
</evidence>
<keyword evidence="2" id="KW-1185">Reference proteome</keyword>
<reference evidence="1 2" key="1">
    <citation type="journal article" date="2015" name="Genome Announc.">
        <title>Expanding the biotechnology potential of lactobacilli through comparative genomics of 213 strains and associated genera.</title>
        <authorList>
            <person name="Sun Z."/>
            <person name="Harris H.M."/>
            <person name="McCann A."/>
            <person name="Guo C."/>
            <person name="Argimon S."/>
            <person name="Zhang W."/>
            <person name="Yang X."/>
            <person name="Jeffery I.B."/>
            <person name="Cooney J.C."/>
            <person name="Kagawa T.F."/>
            <person name="Liu W."/>
            <person name="Song Y."/>
            <person name="Salvetti E."/>
            <person name="Wrobel A."/>
            <person name="Rasinkangas P."/>
            <person name="Parkhill J."/>
            <person name="Rea M.C."/>
            <person name="O'Sullivan O."/>
            <person name="Ritari J."/>
            <person name="Douillard F.P."/>
            <person name="Paul Ross R."/>
            <person name="Yang R."/>
            <person name="Briner A.E."/>
            <person name="Felis G.E."/>
            <person name="de Vos W.M."/>
            <person name="Barrangou R."/>
            <person name="Klaenhammer T.R."/>
            <person name="Caufield P.W."/>
            <person name="Cui Y."/>
            <person name="Zhang H."/>
            <person name="O'Toole P.W."/>
        </authorList>
    </citation>
    <scope>NUCLEOTIDE SEQUENCE [LARGE SCALE GENOMIC DNA]</scope>
    <source>
        <strain evidence="1 2">DSM 19519</strain>
    </source>
</reference>
<sequence length="184" mass="21128">MFDILKTTAIRSWGHGLNFVFAGKFSSKNGLEKLLNMYGLDIDYSENLLDENIRYVDNDGEDIQSIQVENNNELWLVYNNDSVLSDYIDGGLYVDNKKNFLLVFVDGMYTYTNRFAIDLVSGTVGTVEFDENGNVKYEWKYTLRHNDIEMLQSTIEDIGSDELDCEKININRIGLEKLGYPVSI</sequence>
<dbReference type="OrthoDB" id="9981427at2"/>
<dbReference type="PATRIC" id="fig|1423759.3.peg.1188"/>
<evidence type="ECO:0000313" key="1">
    <source>
        <dbReference type="EMBL" id="KRL08049.1"/>
    </source>
</evidence>
<dbReference type="Proteomes" id="UP000051448">
    <property type="component" value="Unassembled WGS sequence"/>
</dbReference>
<dbReference type="AlphaFoldDB" id="A0A0R1MK21"/>
<dbReference type="EMBL" id="AZDX01000003">
    <property type="protein sequence ID" value="KRL08049.1"/>
    <property type="molecule type" value="Genomic_DNA"/>
</dbReference>
<organism evidence="1 2">
    <name type="scientific">Liquorilactobacillus hordei DSM 19519</name>
    <dbReference type="NCBI Taxonomy" id="1423759"/>
    <lineage>
        <taxon>Bacteria</taxon>
        <taxon>Bacillati</taxon>
        <taxon>Bacillota</taxon>
        <taxon>Bacilli</taxon>
        <taxon>Lactobacillales</taxon>
        <taxon>Lactobacillaceae</taxon>
        <taxon>Liquorilactobacillus</taxon>
    </lineage>
</organism>
<protein>
    <submittedName>
        <fullName evidence="1">Uncharacterized protein</fullName>
    </submittedName>
</protein>
<gene>
    <name evidence="1" type="ORF">FC92_GL001123</name>
</gene>
<proteinExistence type="predicted"/>
<name>A0A0R1MK21_9LACO</name>
<comment type="caution">
    <text evidence="1">The sequence shown here is derived from an EMBL/GenBank/DDBJ whole genome shotgun (WGS) entry which is preliminary data.</text>
</comment>